<accession>A0A2S9V6X8</accession>
<name>A0A2S9V6X8_9ALTE</name>
<dbReference type="Proteomes" id="UP000238949">
    <property type="component" value="Unassembled WGS sequence"/>
</dbReference>
<dbReference type="PROSITE" id="PS51502">
    <property type="entry name" value="S_R_A_B_BARREL"/>
    <property type="match status" value="1"/>
</dbReference>
<dbReference type="SMART" id="SM00886">
    <property type="entry name" value="Dabb"/>
    <property type="match status" value="1"/>
</dbReference>
<gene>
    <name evidence="4" type="ORF">C6Y40_18580</name>
</gene>
<organism evidence="4 5">
    <name type="scientific">Alteromonas alba</name>
    <dbReference type="NCBI Taxonomy" id="2079529"/>
    <lineage>
        <taxon>Bacteria</taxon>
        <taxon>Pseudomonadati</taxon>
        <taxon>Pseudomonadota</taxon>
        <taxon>Gammaproteobacteria</taxon>
        <taxon>Alteromonadales</taxon>
        <taxon>Alteromonadaceae</taxon>
        <taxon>Alteromonas/Salinimonas group</taxon>
        <taxon>Alteromonas</taxon>
    </lineage>
</organism>
<dbReference type="PANTHER" id="PTHR33178">
    <property type="match status" value="1"/>
</dbReference>
<comment type="caution">
    <text evidence="4">The sequence shown here is derived from an EMBL/GenBank/DDBJ whole genome shotgun (WGS) entry which is preliminary data.</text>
</comment>
<dbReference type="SUPFAM" id="SSF54909">
    <property type="entry name" value="Dimeric alpha+beta barrel"/>
    <property type="match status" value="1"/>
</dbReference>
<dbReference type="AlphaFoldDB" id="A0A2S9V6X8"/>
<evidence type="ECO:0000256" key="1">
    <source>
        <dbReference type="ARBA" id="ARBA00011738"/>
    </source>
</evidence>
<feature type="signal peptide" evidence="2">
    <location>
        <begin position="1"/>
        <end position="21"/>
    </location>
</feature>
<keyword evidence="5" id="KW-1185">Reference proteome</keyword>
<reference evidence="5" key="1">
    <citation type="journal article" date="2020" name="Int. J. Syst. Evol. Microbiol.">
        <title>Alteromonas alba sp. nov., a marine bacterium isolated from the seawater of the West Pacific Ocean.</title>
        <authorList>
            <person name="Sun C."/>
            <person name="Wu Y.-H."/>
            <person name="Xamxidin M."/>
            <person name="Cheng H."/>
            <person name="Xu X.-W."/>
        </authorList>
    </citation>
    <scope>NUCLEOTIDE SEQUENCE [LARGE SCALE GENOMIC DNA]</scope>
    <source>
        <strain evidence="5">190</strain>
    </source>
</reference>
<proteinExistence type="predicted"/>
<evidence type="ECO:0000313" key="5">
    <source>
        <dbReference type="Proteomes" id="UP000238949"/>
    </source>
</evidence>
<evidence type="ECO:0000313" key="4">
    <source>
        <dbReference type="EMBL" id="PRO72183.1"/>
    </source>
</evidence>
<dbReference type="InterPro" id="IPR044662">
    <property type="entry name" value="HS1/DABB1-like"/>
</dbReference>
<dbReference type="InterPro" id="IPR013097">
    <property type="entry name" value="Dabb"/>
</dbReference>
<dbReference type="EMBL" id="PVNP01000192">
    <property type="protein sequence ID" value="PRO72183.1"/>
    <property type="molecule type" value="Genomic_DNA"/>
</dbReference>
<feature type="domain" description="Stress-response A/B barrel" evidence="3">
    <location>
        <begin position="30"/>
        <end position="126"/>
    </location>
</feature>
<dbReference type="Gene3D" id="3.30.70.100">
    <property type="match status" value="1"/>
</dbReference>
<dbReference type="PANTHER" id="PTHR33178:SF10">
    <property type="entry name" value="STRESS-RESPONSE A_B BARREL DOMAIN-CONTAINING PROTEIN"/>
    <property type="match status" value="1"/>
</dbReference>
<sequence>MQKWWKVAIVGLMLVSPWCAAAEDDEYEPVRHIVVFKYKEGSSPAQIQQVTDAFRALKDKIPGILNFEYGINNSPENLDQGFTHIYQMTFKNAEARDKYLPHPQHSKFGELLGELEILDGVFVVDYAIKP</sequence>
<comment type="subunit">
    <text evidence="1">Homodimer.</text>
</comment>
<dbReference type="OrthoDB" id="9816070at2"/>
<protein>
    <recommendedName>
        <fullName evidence="3">Stress-response A/B barrel domain-containing protein</fullName>
    </recommendedName>
</protein>
<evidence type="ECO:0000259" key="3">
    <source>
        <dbReference type="PROSITE" id="PS51502"/>
    </source>
</evidence>
<evidence type="ECO:0000256" key="2">
    <source>
        <dbReference type="SAM" id="SignalP"/>
    </source>
</evidence>
<dbReference type="RefSeq" id="WP_105935896.1">
    <property type="nucleotide sequence ID" value="NZ_PVNP01000192.1"/>
</dbReference>
<feature type="chain" id="PRO_5015742068" description="Stress-response A/B barrel domain-containing protein" evidence="2">
    <location>
        <begin position="22"/>
        <end position="130"/>
    </location>
</feature>
<dbReference type="InterPro" id="IPR011008">
    <property type="entry name" value="Dimeric_a/b-barrel"/>
</dbReference>
<dbReference type="Pfam" id="PF07876">
    <property type="entry name" value="Dabb"/>
    <property type="match status" value="1"/>
</dbReference>
<keyword evidence="2" id="KW-0732">Signal</keyword>